<name>A0A4Q5KN28_9GAMM</name>
<comment type="subcellular location">
    <subcellularLocation>
        <location evidence="1">Membrane</location>
        <topology evidence="1">Multi-pass membrane protein</topology>
    </subcellularLocation>
</comment>
<dbReference type="Proteomes" id="UP000293465">
    <property type="component" value="Unassembled WGS sequence"/>
</dbReference>
<evidence type="ECO:0000256" key="7">
    <source>
        <dbReference type="PROSITE-ProRule" id="PRU00284"/>
    </source>
</evidence>
<dbReference type="AlphaFoldDB" id="A0A4Q5KN28"/>
<evidence type="ECO:0000313" key="11">
    <source>
        <dbReference type="Proteomes" id="UP000293465"/>
    </source>
</evidence>
<evidence type="ECO:0000256" key="2">
    <source>
        <dbReference type="ARBA" id="ARBA00022692"/>
    </source>
</evidence>
<dbReference type="CDD" id="cd11386">
    <property type="entry name" value="MCP_signal"/>
    <property type="match status" value="1"/>
</dbReference>
<reference evidence="10 11" key="1">
    <citation type="submission" date="2019-02" db="EMBL/GenBank/DDBJ databases">
        <title>Genome sequences of Aliivibrio finisterrensis strains from farmed Atlantic salmon.</title>
        <authorList>
            <person name="Bowman J.P."/>
        </authorList>
    </citation>
    <scope>NUCLEOTIDE SEQUENCE [LARGE SCALE GENOMIC DNA]</scope>
    <source>
        <strain evidence="10 11">A32</strain>
    </source>
</reference>
<organism evidence="10 11">
    <name type="scientific">Aliivibrio finisterrensis</name>
    <dbReference type="NCBI Taxonomy" id="511998"/>
    <lineage>
        <taxon>Bacteria</taxon>
        <taxon>Pseudomonadati</taxon>
        <taxon>Pseudomonadota</taxon>
        <taxon>Gammaproteobacteria</taxon>
        <taxon>Vibrionales</taxon>
        <taxon>Vibrionaceae</taxon>
        <taxon>Aliivibrio</taxon>
    </lineage>
</organism>
<dbReference type="GO" id="GO:0007165">
    <property type="term" value="P:signal transduction"/>
    <property type="evidence" value="ECO:0007669"/>
    <property type="project" value="UniProtKB-KW"/>
</dbReference>
<protein>
    <submittedName>
        <fullName evidence="10">Methyl-accepting chemotaxis protein</fullName>
    </submittedName>
</protein>
<comment type="caution">
    <text evidence="10">The sequence shown here is derived from an EMBL/GenBank/DDBJ whole genome shotgun (WGS) entry which is preliminary data.</text>
</comment>
<dbReference type="PANTHER" id="PTHR32089:SF119">
    <property type="entry name" value="METHYL-ACCEPTING CHEMOTAXIS PROTEIN CTPL"/>
    <property type="match status" value="1"/>
</dbReference>
<keyword evidence="5 7" id="KW-0807">Transducer</keyword>
<dbReference type="EMBL" id="SEZJ01000005">
    <property type="protein sequence ID" value="RYU46871.1"/>
    <property type="molecule type" value="Genomic_DNA"/>
</dbReference>
<sequence length="534" mass="60453">MNIKNKLYLILSITVISLLVSFSVLYFSLEKTKENKDYLIDQIIGSYRSISNIENLLNEKRRYELLAINNINKTTNSNVANELTNSLKLEFNVYEKYDANDEDIRTLNSLKNQVLEYDNKIKNLLQTYTEEGYKDSLTSLTTIFKSTDRLKEINEIYITDFNKKFENDIQYYEYLSLLIYFLIIILVSFLIIQSIRSIVTRLNIINSSVKEFTNLNIAEGELCDFIRSDKFKKDEIGTLMNLLKDFRIEICGLIELTKTTCNATSEKLQTFNNQVNNNAKSMQVAQDNMNQLVTAINEIAATAEETSNNISMSSELTNNSLATSEITQSFVEKTSSNILNTNNKLEASNQLVQQLQDDSERISSVLEMISTIADQTNLLALNAAIEAARAGEQGRGFAVVADEVRMLAQKTQESTSNIEEIITQLQNRANAVKSEVHSCFELMDSCIDSSTEALKNMEEVSSNISKLNEMEVQVATAAEEQTCVINEINVNAVNISDITSSSYEVSNDLTIQIIDINNEMTQLNEMLMKFKTAH</sequence>
<feature type="domain" description="Methyl-accepting transducer" evidence="9">
    <location>
        <begin position="260"/>
        <end position="496"/>
    </location>
</feature>
<gene>
    <name evidence="10" type="ORF">ERW49_06975</name>
</gene>
<dbReference type="GO" id="GO:0016020">
    <property type="term" value="C:membrane"/>
    <property type="evidence" value="ECO:0007669"/>
    <property type="project" value="UniProtKB-SubCell"/>
</dbReference>
<dbReference type="PRINTS" id="PR00260">
    <property type="entry name" value="CHEMTRNSDUCR"/>
</dbReference>
<dbReference type="GeneID" id="56274781"/>
<evidence type="ECO:0000259" key="9">
    <source>
        <dbReference type="PROSITE" id="PS50111"/>
    </source>
</evidence>
<dbReference type="FunFam" id="1.10.287.950:FF:000001">
    <property type="entry name" value="Methyl-accepting chemotaxis sensory transducer"/>
    <property type="match status" value="1"/>
</dbReference>
<evidence type="ECO:0000256" key="5">
    <source>
        <dbReference type="ARBA" id="ARBA00023224"/>
    </source>
</evidence>
<keyword evidence="3 8" id="KW-1133">Transmembrane helix</keyword>
<dbReference type="OrthoDB" id="2489132at2"/>
<dbReference type="GO" id="GO:0006935">
    <property type="term" value="P:chemotaxis"/>
    <property type="evidence" value="ECO:0007669"/>
    <property type="project" value="InterPro"/>
</dbReference>
<evidence type="ECO:0000256" key="4">
    <source>
        <dbReference type="ARBA" id="ARBA00023136"/>
    </source>
</evidence>
<comment type="similarity">
    <text evidence="6">Belongs to the methyl-accepting chemotaxis (MCP) protein family.</text>
</comment>
<dbReference type="SMART" id="SM00283">
    <property type="entry name" value="MA"/>
    <property type="match status" value="1"/>
</dbReference>
<dbReference type="InterPro" id="IPR004089">
    <property type="entry name" value="MCPsignal_dom"/>
</dbReference>
<feature type="transmembrane region" description="Helical" evidence="8">
    <location>
        <begin position="7"/>
        <end position="29"/>
    </location>
</feature>
<dbReference type="PROSITE" id="PS50111">
    <property type="entry name" value="CHEMOTAXIS_TRANSDUC_2"/>
    <property type="match status" value="1"/>
</dbReference>
<dbReference type="GO" id="GO:0004888">
    <property type="term" value="F:transmembrane signaling receptor activity"/>
    <property type="evidence" value="ECO:0007669"/>
    <property type="project" value="InterPro"/>
</dbReference>
<dbReference type="SUPFAM" id="SSF58104">
    <property type="entry name" value="Methyl-accepting chemotaxis protein (MCP) signaling domain"/>
    <property type="match status" value="1"/>
</dbReference>
<dbReference type="PANTHER" id="PTHR32089">
    <property type="entry name" value="METHYL-ACCEPTING CHEMOTAXIS PROTEIN MCPB"/>
    <property type="match status" value="1"/>
</dbReference>
<evidence type="ECO:0000313" key="10">
    <source>
        <dbReference type="EMBL" id="RYU46871.1"/>
    </source>
</evidence>
<dbReference type="Pfam" id="PF00015">
    <property type="entry name" value="MCPsignal"/>
    <property type="match status" value="1"/>
</dbReference>
<dbReference type="InterPro" id="IPR004090">
    <property type="entry name" value="Chemotax_Me-accpt_rcpt"/>
</dbReference>
<accession>A0A4Q5KN28</accession>
<evidence type="ECO:0000256" key="1">
    <source>
        <dbReference type="ARBA" id="ARBA00004141"/>
    </source>
</evidence>
<dbReference type="RefSeq" id="WP_130086749.1">
    <property type="nucleotide sequence ID" value="NZ_SEZJ01000005.1"/>
</dbReference>
<feature type="transmembrane region" description="Helical" evidence="8">
    <location>
        <begin position="171"/>
        <end position="192"/>
    </location>
</feature>
<evidence type="ECO:0000256" key="3">
    <source>
        <dbReference type="ARBA" id="ARBA00022989"/>
    </source>
</evidence>
<keyword evidence="2 8" id="KW-0812">Transmembrane</keyword>
<proteinExistence type="inferred from homology"/>
<dbReference type="Gene3D" id="1.10.287.950">
    <property type="entry name" value="Methyl-accepting chemotaxis protein"/>
    <property type="match status" value="1"/>
</dbReference>
<evidence type="ECO:0000256" key="6">
    <source>
        <dbReference type="ARBA" id="ARBA00029447"/>
    </source>
</evidence>
<keyword evidence="4 8" id="KW-0472">Membrane</keyword>
<evidence type="ECO:0000256" key="8">
    <source>
        <dbReference type="SAM" id="Phobius"/>
    </source>
</evidence>